<dbReference type="RefSeq" id="WP_015327126.1">
    <property type="nucleotide sequence ID" value="NC_019978.1"/>
</dbReference>
<dbReference type="Gene3D" id="3.30.450.40">
    <property type="match status" value="1"/>
</dbReference>
<dbReference type="InterPro" id="IPR037914">
    <property type="entry name" value="SpoVT-AbrB_sf"/>
</dbReference>
<keyword evidence="4" id="KW-1185">Reference proteome</keyword>
<dbReference type="Proteomes" id="UP000010880">
    <property type="component" value="Chromosome"/>
</dbReference>
<dbReference type="Pfam" id="PF04014">
    <property type="entry name" value="MazE_antitoxin"/>
    <property type="match status" value="1"/>
</dbReference>
<organism evidence="3 4">
    <name type="scientific">Halobacteroides halobius (strain ATCC 35273 / DSM 5150 / MD-1)</name>
    <dbReference type="NCBI Taxonomy" id="748449"/>
    <lineage>
        <taxon>Bacteria</taxon>
        <taxon>Bacillati</taxon>
        <taxon>Bacillota</taxon>
        <taxon>Clostridia</taxon>
        <taxon>Halanaerobiales</taxon>
        <taxon>Halobacteroidaceae</taxon>
        <taxon>Halobacteroides</taxon>
    </lineage>
</organism>
<reference evidence="4" key="1">
    <citation type="submission" date="2012-02" db="EMBL/GenBank/DDBJ databases">
        <title>The complete genome of Halobacteroides halobius DSM 5150.</title>
        <authorList>
            <person name="Lucas S."/>
            <person name="Copeland A."/>
            <person name="Lapidus A."/>
            <person name="Glavina del Rio T."/>
            <person name="Dalin E."/>
            <person name="Tice H."/>
            <person name="Bruce D."/>
            <person name="Goodwin L."/>
            <person name="Pitluck S."/>
            <person name="Peters L."/>
            <person name="Mikhailova N."/>
            <person name="Gu W."/>
            <person name="Kyrpides N."/>
            <person name="Mavromatis K."/>
            <person name="Ivanova N."/>
            <person name="Brettin T."/>
            <person name="Detter J.C."/>
            <person name="Han C."/>
            <person name="Larimer F."/>
            <person name="Land M."/>
            <person name="Hauser L."/>
            <person name="Markowitz V."/>
            <person name="Cheng J.-F."/>
            <person name="Hugenholtz P."/>
            <person name="Woyke T."/>
            <person name="Wu D."/>
            <person name="Tindall B."/>
            <person name="Pomrenke H."/>
            <person name="Brambilla E."/>
            <person name="Klenk H.-P."/>
            <person name="Eisen J.A."/>
        </authorList>
    </citation>
    <scope>NUCLEOTIDE SEQUENCE [LARGE SCALE GENOMIC DNA]</scope>
    <source>
        <strain evidence="4">ATCC 35273 / DSM 5150 / MD-1</strain>
    </source>
</reference>
<protein>
    <submittedName>
        <fullName evidence="3">Looped-hinge helix DNA binding domain, AbrB family</fullName>
    </submittedName>
</protein>
<dbReference type="SUPFAM" id="SSF55781">
    <property type="entry name" value="GAF domain-like"/>
    <property type="match status" value="1"/>
</dbReference>
<gene>
    <name evidence="3" type="ordered locus">Halha_1459</name>
</gene>
<dbReference type="SMART" id="SM00966">
    <property type="entry name" value="SpoVT_AbrB"/>
    <property type="match status" value="1"/>
</dbReference>
<evidence type="ECO:0000313" key="3">
    <source>
        <dbReference type="EMBL" id="AGB41404.1"/>
    </source>
</evidence>
<dbReference type="KEGG" id="hhl:Halha_1459"/>
<dbReference type="InterPro" id="IPR029016">
    <property type="entry name" value="GAF-like_dom_sf"/>
</dbReference>
<dbReference type="PATRIC" id="fig|748449.3.peg.1413"/>
<evidence type="ECO:0000313" key="4">
    <source>
        <dbReference type="Proteomes" id="UP000010880"/>
    </source>
</evidence>
<dbReference type="PROSITE" id="PS51740">
    <property type="entry name" value="SPOVT_ABRB"/>
    <property type="match status" value="1"/>
</dbReference>
<sequence length="179" mass="19933">MRATGIVRKIDNLGRVVIPKEIRTKMKIDNGNTLEIFVDKDDTVVLKKYSPVKELGNLKSYIDTLEETTDCKVIISDTDKILETSSQLKDYSGHVLGSKVKDIIKSRKTRVINNAQDEDLCVDFRTKEENLGSLLVTPVVKQGDILGAVILSSTKKQLGNFEKKISKITAKVISKKLGL</sequence>
<dbReference type="EMBL" id="CP003359">
    <property type="protein sequence ID" value="AGB41404.1"/>
    <property type="molecule type" value="Genomic_DNA"/>
</dbReference>
<dbReference type="eggNOG" id="COG2002">
    <property type="taxonomic scope" value="Bacteria"/>
</dbReference>
<dbReference type="InterPro" id="IPR007159">
    <property type="entry name" value="SpoVT-AbrB_dom"/>
</dbReference>
<dbReference type="Gene3D" id="2.10.260.10">
    <property type="match status" value="1"/>
</dbReference>
<name>L0KAL3_HALHC</name>
<accession>L0KAL3</accession>
<dbReference type="InterPro" id="IPR052731">
    <property type="entry name" value="B_subtilis_Trans_State_Reg"/>
</dbReference>
<dbReference type="Pfam" id="PF15714">
    <property type="entry name" value="SpoVT_C"/>
    <property type="match status" value="1"/>
</dbReference>
<dbReference type="GO" id="GO:0003677">
    <property type="term" value="F:DNA binding"/>
    <property type="evidence" value="ECO:0007669"/>
    <property type="project" value="UniProtKB-UniRule"/>
</dbReference>
<dbReference type="NCBIfam" id="TIGR01439">
    <property type="entry name" value="lp_hng_hel_AbrB"/>
    <property type="match status" value="1"/>
</dbReference>
<dbReference type="HOGENOM" id="CLU_105826_0_0_9"/>
<dbReference type="STRING" id="748449.Halha_1459"/>
<dbReference type="SUPFAM" id="SSF89447">
    <property type="entry name" value="AbrB/MazE/MraZ-like"/>
    <property type="match status" value="1"/>
</dbReference>
<dbReference type="PANTHER" id="PTHR36432">
    <property type="match status" value="1"/>
</dbReference>
<proteinExistence type="predicted"/>
<dbReference type="PANTHER" id="PTHR36432:SF1">
    <property type="entry name" value="STAGE V SPORULATION PROTEIN T"/>
    <property type="match status" value="1"/>
</dbReference>
<evidence type="ECO:0000259" key="2">
    <source>
        <dbReference type="PROSITE" id="PS51740"/>
    </source>
</evidence>
<evidence type="ECO:0000256" key="1">
    <source>
        <dbReference type="PROSITE-ProRule" id="PRU01076"/>
    </source>
</evidence>
<feature type="domain" description="SpoVT-AbrB" evidence="2">
    <location>
        <begin position="5"/>
        <end position="51"/>
    </location>
</feature>
<dbReference type="AlphaFoldDB" id="L0KAL3"/>
<keyword evidence="1" id="KW-0238">DNA-binding</keyword>
<dbReference type="OrthoDB" id="9782993at2"/>